<dbReference type="Gene3D" id="3.90.550.10">
    <property type="entry name" value="Spore Coat Polysaccharide Biosynthesis Protein SpsA, Chain A"/>
    <property type="match status" value="1"/>
</dbReference>
<dbReference type="PANTHER" id="PTHR43685">
    <property type="entry name" value="GLYCOSYLTRANSFERASE"/>
    <property type="match status" value="1"/>
</dbReference>
<evidence type="ECO:0000313" key="2">
    <source>
        <dbReference type="EMBL" id="KAB0648751.1"/>
    </source>
</evidence>
<proteinExistence type="predicted"/>
<dbReference type="SUPFAM" id="SSF53448">
    <property type="entry name" value="Nucleotide-diphospho-sugar transferases"/>
    <property type="match status" value="1"/>
</dbReference>
<dbReference type="Proteomes" id="UP000473571">
    <property type="component" value="Unassembled WGS sequence"/>
</dbReference>
<keyword evidence="2" id="KW-0808">Transferase</keyword>
<feature type="domain" description="Glycosyltransferase 2-like" evidence="1">
    <location>
        <begin position="13"/>
        <end position="123"/>
    </location>
</feature>
<dbReference type="PANTHER" id="PTHR43685:SF3">
    <property type="entry name" value="SLR2126 PROTEIN"/>
    <property type="match status" value="1"/>
</dbReference>
<sequence length="126" mass="13647">MNMRDAQLPPVVSVVVPTYRRPDLLARCLDALCVQVFDPTTYEIVVVDDDPAGSAWETVDACRARVNDVPVIRYMTAPDTQGPAGARNVGWRSARGALIAFTDDDTIPDPTWLRHGAAALLAEPSA</sequence>
<dbReference type="GO" id="GO:0016740">
    <property type="term" value="F:transferase activity"/>
    <property type="evidence" value="ECO:0007669"/>
    <property type="project" value="UniProtKB-KW"/>
</dbReference>
<dbReference type="EMBL" id="VZOL01000778">
    <property type="protein sequence ID" value="KAB0648751.1"/>
    <property type="molecule type" value="Genomic_DNA"/>
</dbReference>
<accession>A0A6L3N7K2</accession>
<dbReference type="Pfam" id="PF00535">
    <property type="entry name" value="Glycos_transf_2"/>
    <property type="match status" value="1"/>
</dbReference>
<dbReference type="CDD" id="cd00761">
    <property type="entry name" value="Glyco_tranf_GTA_type"/>
    <property type="match status" value="1"/>
</dbReference>
<dbReference type="InterPro" id="IPR029044">
    <property type="entry name" value="Nucleotide-diphossugar_trans"/>
</dbReference>
<protein>
    <submittedName>
        <fullName evidence="2">Glycosyltransferase family 2 protein</fullName>
    </submittedName>
</protein>
<gene>
    <name evidence="2" type="ORF">F7R13_30105</name>
</gene>
<dbReference type="RefSeq" id="WP_151006883.1">
    <property type="nucleotide sequence ID" value="NZ_VZOL01000778.1"/>
</dbReference>
<dbReference type="InterPro" id="IPR050834">
    <property type="entry name" value="Glycosyltransf_2"/>
</dbReference>
<dbReference type="AlphaFoldDB" id="A0A6L3N7K2"/>
<name>A0A6L3N7K2_9BURK</name>
<evidence type="ECO:0000259" key="1">
    <source>
        <dbReference type="Pfam" id="PF00535"/>
    </source>
</evidence>
<comment type="caution">
    <text evidence="2">The sequence shown here is derived from an EMBL/GenBank/DDBJ whole genome shotgun (WGS) entry which is preliminary data.</text>
</comment>
<dbReference type="InterPro" id="IPR001173">
    <property type="entry name" value="Glyco_trans_2-like"/>
</dbReference>
<evidence type="ECO:0000313" key="3">
    <source>
        <dbReference type="Proteomes" id="UP000473571"/>
    </source>
</evidence>
<reference evidence="2 3" key="1">
    <citation type="submission" date="2019-09" db="EMBL/GenBank/DDBJ databases">
        <title>Draft genome sequences of 48 bacterial type strains from the CCUG.</title>
        <authorList>
            <person name="Tunovic T."/>
            <person name="Pineiro-Iglesias B."/>
            <person name="Unosson C."/>
            <person name="Inganas E."/>
            <person name="Ohlen M."/>
            <person name="Cardew S."/>
            <person name="Jensie-Markopoulos S."/>
            <person name="Salva-Serra F."/>
            <person name="Jaen-Luchoro D."/>
            <person name="Karlsson R."/>
            <person name="Svensson-Stadler L."/>
            <person name="Chun J."/>
            <person name="Moore E."/>
        </authorList>
    </citation>
    <scope>NUCLEOTIDE SEQUENCE [LARGE SCALE GENOMIC DNA]</scope>
    <source>
        <strain evidence="2 3">CCUG 65687</strain>
    </source>
</reference>
<feature type="non-terminal residue" evidence="2">
    <location>
        <position position="126"/>
    </location>
</feature>
<organism evidence="2 3">
    <name type="scientific">Burkholderia territorii</name>
    <dbReference type="NCBI Taxonomy" id="1503055"/>
    <lineage>
        <taxon>Bacteria</taxon>
        <taxon>Pseudomonadati</taxon>
        <taxon>Pseudomonadota</taxon>
        <taxon>Betaproteobacteria</taxon>
        <taxon>Burkholderiales</taxon>
        <taxon>Burkholderiaceae</taxon>
        <taxon>Burkholderia</taxon>
        <taxon>Burkholderia cepacia complex</taxon>
    </lineage>
</organism>